<dbReference type="AlphaFoldDB" id="A0A8T9IEN8"/>
<reference evidence="1" key="1">
    <citation type="submission" date="2022-03" db="EMBL/GenBank/DDBJ databases">
        <title>Genome Sequence of a New Salmonella enterica Strain (Salmonella Abeokuta) isolated from Poultry Feed in Nigeria.</title>
        <authorList>
            <person name="Fagbamila I."/>
            <person name="Barco L."/>
            <person name="Monorella C."/>
            <person name="Beld M.V.D."/>
            <person name="Mooijman K."/>
            <person name="Hernandez-Segura A."/>
            <person name="Orsini M."/>
            <person name="Ajayi O."/>
            <person name="Ngulukun S."/>
            <person name="Jambalang A.-R."/>
            <person name="Sati N."/>
            <person name="Emmennaa P."/>
            <person name="Ankeli P."/>
            <person name="Muhammad M."/>
        </authorList>
    </citation>
    <scope>NUCLEOTIDE SEQUENCE</scope>
    <source>
        <strain evidence="1">OG19FER4</strain>
    </source>
</reference>
<dbReference type="RefSeq" id="WP_242105166.1">
    <property type="nucleotide sequence ID" value="NZ_CP093445.1"/>
</dbReference>
<gene>
    <name evidence="1" type="ORF">MOV10_14330</name>
</gene>
<dbReference type="EMBL" id="CP093445">
    <property type="protein sequence ID" value="UNO32316.1"/>
    <property type="molecule type" value="Genomic_DNA"/>
</dbReference>
<sequence>MNYRAQPGSFTTTASNHYRLSCSTRCFHIANFTSALTQTLFPWGIHRSAEVIESKFNQASDCTHWGIFTDVPARLFFGKAKQTLKRLFKGVVVFCVFCIKQGKSRTASVLNDAERGYDIIP</sequence>
<protein>
    <submittedName>
        <fullName evidence="1">Uncharacterized protein</fullName>
    </submittedName>
</protein>
<proteinExistence type="predicted"/>
<accession>A0A8T9IEN8</accession>
<evidence type="ECO:0000313" key="1">
    <source>
        <dbReference type="EMBL" id="UNO32316.1"/>
    </source>
</evidence>
<name>A0A8T9IEN8_SALET</name>
<organism evidence="1">
    <name type="scientific">Salmonella enterica subsp. enterica serovar Abeokuta</name>
    <dbReference type="NCBI Taxonomy" id="2926665"/>
    <lineage>
        <taxon>Bacteria</taxon>
        <taxon>Pseudomonadati</taxon>
        <taxon>Pseudomonadota</taxon>
        <taxon>Gammaproteobacteria</taxon>
        <taxon>Enterobacterales</taxon>
        <taxon>Enterobacteriaceae</taxon>
        <taxon>Salmonella</taxon>
    </lineage>
</organism>